<reference evidence="2" key="1">
    <citation type="submission" date="2014-09" db="EMBL/GenBank/DDBJ databases">
        <authorList>
            <person name="Magalhaes I.L.F."/>
            <person name="Oliveira U."/>
            <person name="Santos F.R."/>
            <person name="Vidigal T.H.D.A."/>
            <person name="Brescovit A.D."/>
            <person name="Santos A.J."/>
        </authorList>
    </citation>
    <scope>NUCLEOTIDE SEQUENCE</scope>
    <source>
        <tissue evidence="2">Shoot tissue taken approximately 20 cm above the soil surface</tissue>
    </source>
</reference>
<proteinExistence type="predicted"/>
<dbReference type="EMBL" id="GBRH01254934">
    <property type="protein sequence ID" value="JAD42961.1"/>
    <property type="molecule type" value="Transcribed_RNA"/>
</dbReference>
<feature type="region of interest" description="Disordered" evidence="1">
    <location>
        <begin position="13"/>
        <end position="46"/>
    </location>
</feature>
<accession>A0A0A8ZVU5</accession>
<name>A0A0A8ZVU5_ARUDO</name>
<evidence type="ECO:0000313" key="2">
    <source>
        <dbReference type="EMBL" id="JAD42961.1"/>
    </source>
</evidence>
<protein>
    <submittedName>
        <fullName evidence="2">Uncharacterized protein</fullName>
    </submittedName>
</protein>
<reference evidence="2" key="2">
    <citation type="journal article" date="2015" name="Data Brief">
        <title>Shoot transcriptome of the giant reed, Arundo donax.</title>
        <authorList>
            <person name="Barrero R.A."/>
            <person name="Guerrero F.D."/>
            <person name="Moolhuijzen P."/>
            <person name="Goolsby J.A."/>
            <person name="Tidwell J."/>
            <person name="Bellgard S.E."/>
            <person name="Bellgard M.I."/>
        </authorList>
    </citation>
    <scope>NUCLEOTIDE SEQUENCE</scope>
    <source>
        <tissue evidence="2">Shoot tissue taken approximately 20 cm above the soil surface</tissue>
    </source>
</reference>
<organism evidence="2">
    <name type="scientific">Arundo donax</name>
    <name type="common">Giant reed</name>
    <name type="synonym">Donax arundinaceus</name>
    <dbReference type="NCBI Taxonomy" id="35708"/>
    <lineage>
        <taxon>Eukaryota</taxon>
        <taxon>Viridiplantae</taxon>
        <taxon>Streptophyta</taxon>
        <taxon>Embryophyta</taxon>
        <taxon>Tracheophyta</taxon>
        <taxon>Spermatophyta</taxon>
        <taxon>Magnoliopsida</taxon>
        <taxon>Liliopsida</taxon>
        <taxon>Poales</taxon>
        <taxon>Poaceae</taxon>
        <taxon>PACMAD clade</taxon>
        <taxon>Arundinoideae</taxon>
        <taxon>Arundineae</taxon>
        <taxon>Arundo</taxon>
    </lineage>
</organism>
<evidence type="ECO:0000256" key="1">
    <source>
        <dbReference type="SAM" id="MobiDB-lite"/>
    </source>
</evidence>
<dbReference type="AlphaFoldDB" id="A0A0A8ZVU5"/>
<sequence length="46" mass="4805">MALLRTTVLKAGSLANPTRATGGHTAPRRSSARIGRGKFQVAAISR</sequence>